<dbReference type="GO" id="GO:0005525">
    <property type="term" value="F:GTP binding"/>
    <property type="evidence" value="ECO:0007669"/>
    <property type="project" value="TreeGrafter"/>
</dbReference>
<dbReference type="KEGG" id="frc:KX01_1162"/>
<dbReference type="InterPro" id="IPR001474">
    <property type="entry name" value="GTP_CycHdrlase_I"/>
</dbReference>
<dbReference type="GO" id="GO:0006730">
    <property type="term" value="P:one-carbon metabolic process"/>
    <property type="evidence" value="ECO:0007669"/>
    <property type="project" value="UniProtKB-KW"/>
</dbReference>
<dbReference type="STRING" id="1542390.KX01_1162"/>
<dbReference type="GO" id="GO:0046654">
    <property type="term" value="P:tetrahydrofolate biosynthetic process"/>
    <property type="evidence" value="ECO:0007669"/>
    <property type="project" value="InterPro"/>
</dbReference>
<evidence type="ECO:0000313" key="8">
    <source>
        <dbReference type="EMBL" id="APC97620.1"/>
    </source>
</evidence>
<dbReference type="Pfam" id="PF01227">
    <property type="entry name" value="GTP_cyclohydroI"/>
    <property type="match status" value="1"/>
</dbReference>
<dbReference type="GO" id="GO:0005737">
    <property type="term" value="C:cytoplasm"/>
    <property type="evidence" value="ECO:0007669"/>
    <property type="project" value="TreeGrafter"/>
</dbReference>
<comment type="similarity">
    <text evidence="3">Belongs to the GTP cyclohydrolase I family.</text>
</comment>
<dbReference type="GO" id="GO:0006729">
    <property type="term" value="P:tetrahydrobiopterin biosynthetic process"/>
    <property type="evidence" value="ECO:0007669"/>
    <property type="project" value="TreeGrafter"/>
</dbReference>
<organism evidence="8 9">
    <name type="scientific">Francisella frigiditurris</name>
    <dbReference type="NCBI Taxonomy" id="1542390"/>
    <lineage>
        <taxon>Bacteria</taxon>
        <taxon>Pseudomonadati</taxon>
        <taxon>Pseudomonadota</taxon>
        <taxon>Gammaproteobacteria</taxon>
        <taxon>Thiotrichales</taxon>
        <taxon>Francisellaceae</taxon>
        <taxon>Francisella</taxon>
    </lineage>
</organism>
<dbReference type="PROSITE" id="PS00859">
    <property type="entry name" value="GTP_CYCLOHYDROL_1_1"/>
    <property type="match status" value="1"/>
</dbReference>
<dbReference type="GO" id="GO:0003934">
    <property type="term" value="F:GTP cyclohydrolase I activity"/>
    <property type="evidence" value="ECO:0007669"/>
    <property type="project" value="UniProtKB-EC"/>
</dbReference>
<comment type="catalytic activity">
    <reaction evidence="1">
        <text>GTP + H2O = 7,8-dihydroneopterin 3'-triphosphate + formate + H(+)</text>
        <dbReference type="Rhea" id="RHEA:17473"/>
        <dbReference type="ChEBI" id="CHEBI:15377"/>
        <dbReference type="ChEBI" id="CHEBI:15378"/>
        <dbReference type="ChEBI" id="CHEBI:15740"/>
        <dbReference type="ChEBI" id="CHEBI:37565"/>
        <dbReference type="ChEBI" id="CHEBI:58462"/>
        <dbReference type="EC" id="3.5.4.16"/>
    </reaction>
</comment>
<accession>A0A1J0KVI1</accession>
<dbReference type="InterPro" id="IPR043133">
    <property type="entry name" value="GTP-CH-I_C/QueF"/>
</dbReference>
<evidence type="ECO:0000256" key="5">
    <source>
        <dbReference type="ARBA" id="ARBA00022563"/>
    </source>
</evidence>
<dbReference type="NCBIfam" id="NF006824">
    <property type="entry name" value="PRK09347.1-1"/>
    <property type="match status" value="1"/>
</dbReference>
<keyword evidence="6 8" id="KW-0378">Hydrolase</keyword>
<dbReference type="UniPathway" id="UPA00848">
    <property type="reaction ID" value="UER00151"/>
</dbReference>
<dbReference type="Gene3D" id="3.30.1130.10">
    <property type="match status" value="1"/>
</dbReference>
<keyword evidence="9" id="KW-1185">Reference proteome</keyword>
<dbReference type="Gene3D" id="1.10.286.10">
    <property type="match status" value="1"/>
</dbReference>
<reference evidence="9" key="1">
    <citation type="submission" date="2014-10" db="EMBL/GenBank/DDBJ databases">
        <authorList>
            <person name="Kuske C.R."/>
            <person name="Challacombe J.F."/>
            <person name="Daligault H.E."/>
            <person name="Davenport K.W."/>
            <person name="Johnson S.L."/>
            <person name="Siddaramappa S."/>
            <person name="Petersen J.M."/>
        </authorList>
    </citation>
    <scope>NUCLEOTIDE SEQUENCE [LARGE SCALE GENOMIC DNA]</scope>
    <source>
        <strain evidence="9">CA97-1460</strain>
    </source>
</reference>
<proteinExistence type="inferred from homology"/>
<dbReference type="SUPFAM" id="SSF55620">
    <property type="entry name" value="Tetrahydrobiopterin biosynthesis enzymes-like"/>
    <property type="match status" value="1"/>
</dbReference>
<evidence type="ECO:0000256" key="6">
    <source>
        <dbReference type="ARBA" id="ARBA00022801"/>
    </source>
</evidence>
<gene>
    <name evidence="8" type="ORF">KX01_1162</name>
</gene>
<dbReference type="FunFam" id="3.30.1130.10:FF:000001">
    <property type="entry name" value="GTP cyclohydrolase 1"/>
    <property type="match status" value="1"/>
</dbReference>
<protein>
    <recommendedName>
        <fullName evidence="4">GTP cyclohydrolase I</fullName>
        <ecNumber evidence="4">3.5.4.16</ecNumber>
    </recommendedName>
</protein>
<sequence>MSITYNKKLGLEIQNHLIAKGLESLRKVPHNKSEQLDIISNAYSDILKTLGLTTSEFDKTPYRVARMFTQEIFYGLDYENFPDCSLFENDFHYEGVLTQKNINIMSFCEHHFVPFEGVAEISFIPKDNKIIGLSKLNQICDFFSRRPQIQERLTAQIFETLKFLLKTKDISVNIKAKHTCVSFRGLNDKDSITETNMAGGVFT</sequence>
<evidence type="ECO:0000256" key="2">
    <source>
        <dbReference type="ARBA" id="ARBA00005080"/>
    </source>
</evidence>
<evidence type="ECO:0000313" key="9">
    <source>
        <dbReference type="Proteomes" id="UP000182521"/>
    </source>
</evidence>
<dbReference type="PANTHER" id="PTHR11109">
    <property type="entry name" value="GTP CYCLOHYDROLASE I"/>
    <property type="match status" value="1"/>
</dbReference>
<feature type="domain" description="GTP cyclohydrolase I" evidence="7">
    <location>
        <begin position="40"/>
        <end position="202"/>
    </location>
</feature>
<dbReference type="PANTHER" id="PTHR11109:SF7">
    <property type="entry name" value="GTP CYCLOHYDROLASE 1"/>
    <property type="match status" value="1"/>
</dbReference>
<dbReference type="InterPro" id="IPR020602">
    <property type="entry name" value="GTP_CycHdrlase_I_dom"/>
</dbReference>
<dbReference type="OrthoDB" id="9801207at2"/>
<dbReference type="EMBL" id="CP009654">
    <property type="protein sequence ID" value="APC97620.1"/>
    <property type="molecule type" value="Genomic_DNA"/>
</dbReference>
<evidence type="ECO:0000259" key="7">
    <source>
        <dbReference type="Pfam" id="PF01227"/>
    </source>
</evidence>
<dbReference type="AlphaFoldDB" id="A0A1J0KVI1"/>
<comment type="pathway">
    <text evidence="2">Cofactor biosynthesis; 7,8-dihydroneopterin triphosphate biosynthesis; 7,8-dihydroneopterin triphosphate from GTP: step 1/1.</text>
</comment>
<dbReference type="PROSITE" id="PS00860">
    <property type="entry name" value="GTP_CYCLOHYDROL_1_2"/>
    <property type="match status" value="1"/>
</dbReference>
<dbReference type="RefSeq" id="WP_071664077.1">
    <property type="nucleotide sequence ID" value="NZ_CP009654.1"/>
</dbReference>
<dbReference type="InterPro" id="IPR043134">
    <property type="entry name" value="GTP-CH-I_N"/>
</dbReference>
<name>A0A1J0KVI1_9GAMM</name>
<dbReference type="EC" id="3.5.4.16" evidence="4"/>
<keyword evidence="5" id="KW-0554">One-carbon metabolism</keyword>
<dbReference type="Proteomes" id="UP000182521">
    <property type="component" value="Chromosome"/>
</dbReference>
<evidence type="ECO:0000256" key="3">
    <source>
        <dbReference type="ARBA" id="ARBA00008085"/>
    </source>
</evidence>
<evidence type="ECO:0000256" key="4">
    <source>
        <dbReference type="ARBA" id="ARBA00012715"/>
    </source>
</evidence>
<dbReference type="GO" id="GO:0008270">
    <property type="term" value="F:zinc ion binding"/>
    <property type="evidence" value="ECO:0007669"/>
    <property type="project" value="TreeGrafter"/>
</dbReference>
<dbReference type="InterPro" id="IPR018234">
    <property type="entry name" value="GTP_CycHdrlase_I_CS"/>
</dbReference>
<evidence type="ECO:0000256" key="1">
    <source>
        <dbReference type="ARBA" id="ARBA00001052"/>
    </source>
</evidence>